<organism evidence="7 8">
    <name type="scientific">Ooceraea biroi</name>
    <name type="common">Clonal raider ant</name>
    <name type="synonym">Cerapachys biroi</name>
    <dbReference type="NCBI Taxonomy" id="2015173"/>
    <lineage>
        <taxon>Eukaryota</taxon>
        <taxon>Metazoa</taxon>
        <taxon>Ecdysozoa</taxon>
        <taxon>Arthropoda</taxon>
        <taxon>Hexapoda</taxon>
        <taxon>Insecta</taxon>
        <taxon>Pterygota</taxon>
        <taxon>Neoptera</taxon>
        <taxon>Endopterygota</taxon>
        <taxon>Hymenoptera</taxon>
        <taxon>Apocrita</taxon>
        <taxon>Aculeata</taxon>
        <taxon>Formicoidea</taxon>
        <taxon>Formicidae</taxon>
        <taxon>Dorylinae</taxon>
        <taxon>Ooceraea</taxon>
    </lineage>
</organism>
<sequence>MTGCSADYCTNSSTKGFQMCRFPQDIKRRKLWMDNVNRSDWVPGSSSCLCHVCTGWGKIIGQAFAS</sequence>
<dbReference type="GO" id="GO:0008270">
    <property type="term" value="F:zinc ion binding"/>
    <property type="evidence" value="ECO:0007669"/>
    <property type="project" value="UniProtKB-KW"/>
</dbReference>
<evidence type="ECO:0000313" key="7">
    <source>
        <dbReference type="EMBL" id="EZA55650.1"/>
    </source>
</evidence>
<name>A0A026WI17_OOCBI</name>
<keyword evidence="2 5" id="KW-0863">Zinc-finger</keyword>
<dbReference type="AlphaFoldDB" id="A0A026WI17"/>
<dbReference type="Pfam" id="PF05485">
    <property type="entry name" value="THAP"/>
    <property type="match status" value="1"/>
</dbReference>
<dbReference type="SUPFAM" id="SSF57716">
    <property type="entry name" value="Glucocorticoid receptor-like (DNA-binding domain)"/>
    <property type="match status" value="1"/>
</dbReference>
<dbReference type="OMA" id="ICEVCVG"/>
<evidence type="ECO:0000256" key="4">
    <source>
        <dbReference type="ARBA" id="ARBA00023125"/>
    </source>
</evidence>
<keyword evidence="1" id="KW-0479">Metal-binding</keyword>
<feature type="domain" description="THAP-type" evidence="6">
    <location>
        <begin position="1"/>
        <end position="66"/>
    </location>
</feature>
<accession>A0A026WI17</accession>
<keyword evidence="4 5" id="KW-0238">DNA-binding</keyword>
<evidence type="ECO:0000256" key="2">
    <source>
        <dbReference type="ARBA" id="ARBA00022771"/>
    </source>
</evidence>
<evidence type="ECO:0000256" key="3">
    <source>
        <dbReference type="ARBA" id="ARBA00022833"/>
    </source>
</evidence>
<evidence type="ECO:0000256" key="1">
    <source>
        <dbReference type="ARBA" id="ARBA00022723"/>
    </source>
</evidence>
<reference evidence="7 8" key="1">
    <citation type="journal article" date="2014" name="Curr. Biol.">
        <title>The genome of the clonal raider ant Cerapachys biroi.</title>
        <authorList>
            <person name="Oxley P.R."/>
            <person name="Ji L."/>
            <person name="Fetter-Pruneda I."/>
            <person name="McKenzie S.K."/>
            <person name="Li C."/>
            <person name="Hu H."/>
            <person name="Zhang G."/>
            <person name="Kronauer D.J."/>
        </authorList>
    </citation>
    <scope>NUCLEOTIDE SEQUENCE [LARGE SCALE GENOMIC DNA]</scope>
</reference>
<evidence type="ECO:0000313" key="8">
    <source>
        <dbReference type="Proteomes" id="UP000053097"/>
    </source>
</evidence>
<evidence type="ECO:0000259" key="6">
    <source>
        <dbReference type="PROSITE" id="PS50950"/>
    </source>
</evidence>
<proteinExistence type="predicted"/>
<evidence type="ECO:0000256" key="5">
    <source>
        <dbReference type="PROSITE-ProRule" id="PRU00309"/>
    </source>
</evidence>
<dbReference type="PROSITE" id="PS50950">
    <property type="entry name" value="ZF_THAP"/>
    <property type="match status" value="1"/>
</dbReference>
<dbReference type="InterPro" id="IPR006612">
    <property type="entry name" value="THAP_Znf"/>
</dbReference>
<keyword evidence="3" id="KW-0862">Zinc</keyword>
<keyword evidence="8" id="KW-1185">Reference proteome</keyword>
<dbReference type="GO" id="GO:0003677">
    <property type="term" value="F:DNA binding"/>
    <property type="evidence" value="ECO:0007669"/>
    <property type="project" value="UniProtKB-UniRule"/>
</dbReference>
<dbReference type="Proteomes" id="UP000053097">
    <property type="component" value="Unassembled WGS sequence"/>
</dbReference>
<gene>
    <name evidence="7" type="ORF">X777_04292</name>
</gene>
<protein>
    <recommendedName>
        <fullName evidence="6">THAP-type domain-containing protein</fullName>
    </recommendedName>
</protein>
<dbReference type="EMBL" id="KK107195">
    <property type="protein sequence ID" value="EZA55650.1"/>
    <property type="molecule type" value="Genomic_DNA"/>
</dbReference>